<sequence>MKASAKQSGCSMRWLLLCGANVAVLSIARGNAKTALSTSIALRATMGKWDEQPRRELLIAACSRDQALSVYDSLLIRKVLRNISITRAALLGLLVGVQLLHRTVDRFRARRTISYSLGLGLRVARVGTY</sequence>
<dbReference type="Proteomes" id="UP000199754">
    <property type="component" value="Chromosome"/>
</dbReference>
<dbReference type="AlphaFoldDB" id="A0A221K552"/>
<proteinExistence type="predicted"/>
<protein>
    <submittedName>
        <fullName evidence="1">Terminase</fullName>
    </submittedName>
</protein>
<reference evidence="1 2" key="1">
    <citation type="submission" date="2017-07" db="EMBL/GenBank/DDBJ databases">
        <title>Genome Sequence of Sulfitobacter pseudonitzschiae Strain SMR1 Isolated from a culture of the Diatom Skeletonema marinoi.</title>
        <authorList>
            <person name="Topel M."/>
            <person name="Pinder M.I.M."/>
            <person name="Johansson O.N."/>
            <person name="Kourtchenko O."/>
            <person name="Godhe A."/>
            <person name="Clarke A.K."/>
        </authorList>
    </citation>
    <scope>NUCLEOTIDE SEQUENCE [LARGE SCALE GENOMIC DNA]</scope>
    <source>
        <strain evidence="1 2">SMR1</strain>
    </source>
</reference>
<evidence type="ECO:0000313" key="2">
    <source>
        <dbReference type="Proteomes" id="UP000199754"/>
    </source>
</evidence>
<accession>A0A221K552</accession>
<evidence type="ECO:0000313" key="1">
    <source>
        <dbReference type="EMBL" id="ASM74134.1"/>
    </source>
</evidence>
<keyword evidence="2" id="KW-1185">Reference proteome</keyword>
<dbReference type="EMBL" id="CP022415">
    <property type="protein sequence ID" value="ASM74134.1"/>
    <property type="molecule type" value="Genomic_DNA"/>
</dbReference>
<dbReference type="KEGG" id="spse:SULPSESMR1_03359"/>
<name>A0A221K552_9RHOB</name>
<organism evidence="1 2">
    <name type="scientific">Pseudosulfitobacter pseudonitzschiae</name>
    <dbReference type="NCBI Taxonomy" id="1402135"/>
    <lineage>
        <taxon>Bacteria</taxon>
        <taxon>Pseudomonadati</taxon>
        <taxon>Pseudomonadota</taxon>
        <taxon>Alphaproteobacteria</taxon>
        <taxon>Rhodobacterales</taxon>
        <taxon>Roseobacteraceae</taxon>
        <taxon>Pseudosulfitobacter</taxon>
    </lineage>
</organism>
<gene>
    <name evidence="1" type="ORF">SULPSESMR1_03359</name>
</gene>